<dbReference type="GO" id="GO:0036297">
    <property type="term" value="P:interstrand cross-link repair"/>
    <property type="evidence" value="ECO:0007669"/>
    <property type="project" value="InterPro"/>
</dbReference>
<evidence type="ECO:0000256" key="2">
    <source>
        <dbReference type="ARBA" id="ARBA00001936"/>
    </source>
</evidence>
<dbReference type="InterPro" id="IPR033315">
    <property type="entry name" value="Fan1-like"/>
</dbReference>
<evidence type="ECO:0000313" key="12">
    <source>
        <dbReference type="EMBL" id="MBB3102226.1"/>
    </source>
</evidence>
<dbReference type="InterPro" id="IPR049125">
    <property type="entry name" value="FAN1-like_WH"/>
</dbReference>
<feature type="domain" description="VRR-NUC" evidence="11">
    <location>
        <begin position="433"/>
        <end position="547"/>
    </location>
</feature>
<dbReference type="PANTHER" id="PTHR15749:SF4">
    <property type="entry name" value="FANCONI-ASSOCIATED NUCLEASE 1"/>
    <property type="match status" value="1"/>
</dbReference>
<proteinExistence type="inferred from homology"/>
<dbReference type="Proteomes" id="UP000549250">
    <property type="component" value="Unassembled WGS sequence"/>
</dbReference>
<dbReference type="GO" id="GO:0046872">
    <property type="term" value="F:metal ion binding"/>
    <property type="evidence" value="ECO:0007669"/>
    <property type="project" value="UniProtKB-KW"/>
</dbReference>
<dbReference type="GO" id="GO:0003676">
    <property type="term" value="F:nucleic acid binding"/>
    <property type="evidence" value="ECO:0007669"/>
    <property type="project" value="InterPro"/>
</dbReference>
<evidence type="ECO:0000256" key="8">
    <source>
        <dbReference type="ARBA" id="ARBA00022801"/>
    </source>
</evidence>
<evidence type="ECO:0000256" key="4">
    <source>
        <dbReference type="ARBA" id="ARBA00005533"/>
    </source>
</evidence>
<evidence type="ECO:0000256" key="3">
    <source>
        <dbReference type="ARBA" id="ARBA00001946"/>
    </source>
</evidence>
<comment type="similarity">
    <text evidence="4">Belongs to the FAN1 family.</text>
</comment>
<accession>A0A839T140</accession>
<organism evidence="12 13">
    <name type="scientific">Azomonas macrocytogenes</name>
    <name type="common">Azotobacter macrocytogenes</name>
    <dbReference type="NCBI Taxonomy" id="69962"/>
    <lineage>
        <taxon>Bacteria</taxon>
        <taxon>Pseudomonadati</taxon>
        <taxon>Pseudomonadota</taxon>
        <taxon>Gammaproteobacteria</taxon>
        <taxon>Pseudomonadales</taxon>
        <taxon>Pseudomonadaceae</taxon>
        <taxon>Azomonas</taxon>
    </lineage>
</organism>
<evidence type="ECO:0000313" key="13">
    <source>
        <dbReference type="Proteomes" id="UP000549250"/>
    </source>
</evidence>
<gene>
    <name evidence="12" type="ORF">FHR87_000599</name>
</gene>
<evidence type="ECO:0000256" key="7">
    <source>
        <dbReference type="ARBA" id="ARBA00022723"/>
    </source>
</evidence>
<comment type="cofactor">
    <cofactor evidence="2">
        <name>Mn(2+)</name>
        <dbReference type="ChEBI" id="CHEBI:29035"/>
    </cofactor>
</comment>
<evidence type="ECO:0000256" key="1">
    <source>
        <dbReference type="ARBA" id="ARBA00000983"/>
    </source>
</evidence>
<dbReference type="Pfam" id="PF18081">
    <property type="entry name" value="FANC_SAP"/>
    <property type="match status" value="1"/>
</dbReference>
<dbReference type="InterPro" id="IPR040603">
    <property type="entry name" value="FAN1_SAP_bact"/>
</dbReference>
<dbReference type="GO" id="GO:0004528">
    <property type="term" value="F:phosphodiesterase I activity"/>
    <property type="evidence" value="ECO:0007669"/>
    <property type="project" value="UniProtKB-EC"/>
</dbReference>
<comment type="cofactor">
    <cofactor evidence="3">
        <name>Mg(2+)</name>
        <dbReference type="ChEBI" id="CHEBI:18420"/>
    </cofactor>
</comment>
<dbReference type="Pfam" id="PF08774">
    <property type="entry name" value="VRR_NUC"/>
    <property type="match status" value="1"/>
</dbReference>
<dbReference type="Gene3D" id="3.40.1350.10">
    <property type="match status" value="1"/>
</dbReference>
<keyword evidence="13" id="KW-1185">Reference proteome</keyword>
<dbReference type="EMBL" id="JACHXI010000002">
    <property type="protein sequence ID" value="MBB3102226.1"/>
    <property type="molecule type" value="Genomic_DNA"/>
</dbReference>
<dbReference type="AlphaFoldDB" id="A0A839T140"/>
<keyword evidence="7" id="KW-0479">Metal-binding</keyword>
<dbReference type="PANTHER" id="PTHR15749">
    <property type="entry name" value="FANCONI-ASSOCIATED NUCLEASE 1"/>
    <property type="match status" value="1"/>
</dbReference>
<dbReference type="InterPro" id="IPR014883">
    <property type="entry name" value="VRR_NUC"/>
</dbReference>
<keyword evidence="10" id="KW-0464">Manganese</keyword>
<keyword evidence="9" id="KW-0460">Magnesium</keyword>
<evidence type="ECO:0000256" key="9">
    <source>
        <dbReference type="ARBA" id="ARBA00022842"/>
    </source>
</evidence>
<keyword evidence="8" id="KW-0378">Hydrolase</keyword>
<reference evidence="12 13" key="1">
    <citation type="submission" date="2020-08" db="EMBL/GenBank/DDBJ databases">
        <title>Genomic Encyclopedia of Type Strains, Phase III (KMG-III): the genomes of soil and plant-associated and newly described type strains.</title>
        <authorList>
            <person name="Whitman W."/>
        </authorList>
    </citation>
    <scope>NUCLEOTIDE SEQUENCE [LARGE SCALE GENOMIC DNA]</scope>
    <source>
        <strain evidence="12 13">CECT 4462</strain>
    </source>
</reference>
<dbReference type="SMART" id="SM00990">
    <property type="entry name" value="VRR_NUC"/>
    <property type="match status" value="1"/>
</dbReference>
<name>A0A839T140_AZOMA</name>
<evidence type="ECO:0000256" key="5">
    <source>
        <dbReference type="ARBA" id="ARBA00012029"/>
    </source>
</evidence>
<sequence>MRQTLDNPFYYLDNFRQVLAWIGEHHGDLLEDAERTLLDRFPQLPQNAQALLVRMVMRKGTLFRASRLSYTEIGCPQAAASPLLAEGWIGVAPQLDLQQLFKLLTKSELIRALDEIPSPLRKAATKKTELLAALQHLQDASRPFAEWCPAHGETIYELRIDALCQRLRLLFFGNLRQDWSEFVLADLGIYRYEQVAFSPTSRAFQSRRDVDDYLHLHACRERFEAGESLAALLNDIPRQAYSSAWLEGRRGKLLLRIGQQLERDGELDQALCIHVSHRYPGARIRAIRVLERSGQLQAALDLARQADAEPENETEAQQLQRILPRLQRTLGLPPPARRTGTPLETIELMLSRPAAGTRVEWAALEHLSQPDAPVHYVENGLLNSLFGLLCWEAIFAPLPGAFFHPFHAGPADLRRPDFFSRRAELFANCLRALDDGSHAERIRRTWRDKHGLLSPFVYWGLMDEALLELALACLPTTHLKICFERLLHDVPNNRCGLPDLIQFWPAERRYRMIEVKGPGDRLQDNQRRWFEHASRHGLPVAVCQVRWAGEPA</sequence>
<protein>
    <recommendedName>
        <fullName evidence="5">phosphodiesterase I</fullName>
        <ecNumber evidence="5">3.1.4.1</ecNumber>
    </recommendedName>
</protein>
<comment type="caution">
    <text evidence="12">The sequence shown here is derived from an EMBL/GenBank/DDBJ whole genome shotgun (WGS) entry which is preliminary data.</text>
</comment>
<evidence type="ECO:0000256" key="6">
    <source>
        <dbReference type="ARBA" id="ARBA00022722"/>
    </source>
</evidence>
<keyword evidence="6" id="KW-0540">Nuclease</keyword>
<evidence type="ECO:0000259" key="11">
    <source>
        <dbReference type="SMART" id="SM00990"/>
    </source>
</evidence>
<dbReference type="Pfam" id="PF21315">
    <property type="entry name" value="FAN1_HTH"/>
    <property type="match status" value="1"/>
</dbReference>
<dbReference type="RefSeq" id="WP_183165227.1">
    <property type="nucleotide sequence ID" value="NZ_JACHXI010000002.1"/>
</dbReference>
<dbReference type="InterPro" id="IPR011856">
    <property type="entry name" value="tRNA_endonuc-like_dom_sf"/>
</dbReference>
<comment type="catalytic activity">
    <reaction evidence="1">
        <text>Hydrolytically removes 5'-nucleotides successively from the 3'-hydroxy termini of 3'-hydroxy-terminated oligonucleotides.</text>
        <dbReference type="EC" id="3.1.4.1"/>
    </reaction>
</comment>
<dbReference type="EC" id="3.1.4.1" evidence="5"/>
<evidence type="ECO:0000256" key="10">
    <source>
        <dbReference type="ARBA" id="ARBA00023211"/>
    </source>
</evidence>